<sequence length="277" mass="31351">DKFGRIHKTAFLASTSILLAVTVVVTLGRFYIRFYVQRKLEADDVFLVLGFCCLLGGFGALFVFINPMYMLTGLQFGGPEILDSLPPDWLEIAYAYHQNSDITLTLTWVAIVCVKFSFLFFFRKLVDRSSSYILYWRLALAVNILVAIYGFMVYFIACPHLTGISSLSCGQGPGTVRTFNFALSQMILDVFGDLLILVIPIRVIWQIRISWLQKFTLAISLCLTIVLIVITIIRATGLRRGGDTIDSQWEIYWQIISAEVGIILTTVTTFRSFFVSR</sequence>
<dbReference type="InterPro" id="IPR052337">
    <property type="entry name" value="SAT4-like"/>
</dbReference>
<dbReference type="Pfam" id="PF20684">
    <property type="entry name" value="Fung_rhodopsin"/>
    <property type="match status" value="1"/>
</dbReference>
<evidence type="ECO:0000256" key="1">
    <source>
        <dbReference type="ARBA" id="ARBA00004141"/>
    </source>
</evidence>
<protein>
    <recommendedName>
        <fullName evidence="7">Rhodopsin domain-containing protein</fullName>
    </recommendedName>
</protein>
<evidence type="ECO:0000256" key="6">
    <source>
        <dbReference type="SAM" id="Phobius"/>
    </source>
</evidence>
<keyword evidence="2 6" id="KW-0812">Transmembrane</keyword>
<reference evidence="8" key="1">
    <citation type="journal article" date="2021" name="IMA Fungus">
        <title>Genomic characterization of three marine fungi, including Emericellopsis atlantica sp. nov. with signatures of a generalist lifestyle and marine biomass degradation.</title>
        <authorList>
            <person name="Hagestad O.C."/>
            <person name="Hou L."/>
            <person name="Andersen J.H."/>
            <person name="Hansen E.H."/>
            <person name="Altermark B."/>
            <person name="Li C."/>
            <person name="Kuhnert E."/>
            <person name="Cox R.J."/>
            <person name="Crous P.W."/>
            <person name="Spatafora J.W."/>
            <person name="Lail K."/>
            <person name="Amirebrahimi M."/>
            <person name="Lipzen A."/>
            <person name="Pangilinan J."/>
            <person name="Andreopoulos W."/>
            <person name="Hayes R.D."/>
            <person name="Ng V."/>
            <person name="Grigoriev I.V."/>
            <person name="Jackson S.A."/>
            <person name="Sutton T.D.S."/>
            <person name="Dobson A.D.W."/>
            <person name="Rama T."/>
        </authorList>
    </citation>
    <scope>NUCLEOTIDE SEQUENCE</scope>
    <source>
        <strain evidence="8">TRa3180A</strain>
    </source>
</reference>
<feature type="transmembrane region" description="Helical" evidence="6">
    <location>
        <begin position="44"/>
        <end position="65"/>
    </location>
</feature>
<feature type="transmembrane region" description="Helical" evidence="6">
    <location>
        <begin position="12"/>
        <end position="32"/>
    </location>
</feature>
<evidence type="ECO:0000313" key="9">
    <source>
        <dbReference type="Proteomes" id="UP000887226"/>
    </source>
</evidence>
<feature type="transmembrane region" description="Helical" evidence="6">
    <location>
        <begin position="134"/>
        <end position="157"/>
    </location>
</feature>
<accession>A0A9P8CC63</accession>
<evidence type="ECO:0000256" key="3">
    <source>
        <dbReference type="ARBA" id="ARBA00022989"/>
    </source>
</evidence>
<feature type="non-terminal residue" evidence="8">
    <location>
        <position position="1"/>
    </location>
</feature>
<organism evidence="8 9">
    <name type="scientific">Calycina marina</name>
    <dbReference type="NCBI Taxonomy" id="1763456"/>
    <lineage>
        <taxon>Eukaryota</taxon>
        <taxon>Fungi</taxon>
        <taxon>Dikarya</taxon>
        <taxon>Ascomycota</taxon>
        <taxon>Pezizomycotina</taxon>
        <taxon>Leotiomycetes</taxon>
        <taxon>Helotiales</taxon>
        <taxon>Pezizellaceae</taxon>
        <taxon>Calycina</taxon>
    </lineage>
</organism>
<feature type="transmembrane region" description="Helical" evidence="6">
    <location>
        <begin position="102"/>
        <end position="122"/>
    </location>
</feature>
<evidence type="ECO:0000259" key="7">
    <source>
        <dbReference type="Pfam" id="PF20684"/>
    </source>
</evidence>
<comment type="caution">
    <text evidence="8">The sequence shown here is derived from an EMBL/GenBank/DDBJ whole genome shotgun (WGS) entry which is preliminary data.</text>
</comment>
<dbReference type="EMBL" id="MU254183">
    <property type="protein sequence ID" value="KAG9241619.1"/>
    <property type="molecule type" value="Genomic_DNA"/>
</dbReference>
<feature type="transmembrane region" description="Helical" evidence="6">
    <location>
        <begin position="186"/>
        <end position="205"/>
    </location>
</feature>
<keyword evidence="3 6" id="KW-1133">Transmembrane helix</keyword>
<gene>
    <name evidence="8" type="ORF">BJ878DRAFT_395507</name>
</gene>
<evidence type="ECO:0000256" key="4">
    <source>
        <dbReference type="ARBA" id="ARBA00023136"/>
    </source>
</evidence>
<evidence type="ECO:0000313" key="8">
    <source>
        <dbReference type="EMBL" id="KAG9241619.1"/>
    </source>
</evidence>
<dbReference type="InterPro" id="IPR049326">
    <property type="entry name" value="Rhodopsin_dom_fungi"/>
</dbReference>
<dbReference type="GO" id="GO:0016020">
    <property type="term" value="C:membrane"/>
    <property type="evidence" value="ECO:0007669"/>
    <property type="project" value="UniProtKB-SubCell"/>
</dbReference>
<feature type="domain" description="Rhodopsin" evidence="7">
    <location>
        <begin position="29"/>
        <end position="274"/>
    </location>
</feature>
<comment type="similarity">
    <text evidence="5">Belongs to the SAT4 family.</text>
</comment>
<dbReference type="PANTHER" id="PTHR33048:SF47">
    <property type="entry name" value="INTEGRAL MEMBRANE PROTEIN-RELATED"/>
    <property type="match status" value="1"/>
</dbReference>
<name>A0A9P8CC63_9HELO</name>
<evidence type="ECO:0000256" key="2">
    <source>
        <dbReference type="ARBA" id="ARBA00022692"/>
    </source>
</evidence>
<feature type="transmembrane region" description="Helical" evidence="6">
    <location>
        <begin position="217"/>
        <end position="236"/>
    </location>
</feature>
<dbReference type="AlphaFoldDB" id="A0A9P8CC63"/>
<comment type="subcellular location">
    <subcellularLocation>
        <location evidence="1">Membrane</location>
        <topology evidence="1">Multi-pass membrane protein</topology>
    </subcellularLocation>
</comment>
<feature type="non-terminal residue" evidence="8">
    <location>
        <position position="277"/>
    </location>
</feature>
<feature type="transmembrane region" description="Helical" evidence="6">
    <location>
        <begin position="251"/>
        <end position="274"/>
    </location>
</feature>
<dbReference type="Proteomes" id="UP000887226">
    <property type="component" value="Unassembled WGS sequence"/>
</dbReference>
<dbReference type="PANTHER" id="PTHR33048">
    <property type="entry name" value="PTH11-LIKE INTEGRAL MEMBRANE PROTEIN (AFU_ORTHOLOGUE AFUA_5G11245)"/>
    <property type="match status" value="1"/>
</dbReference>
<evidence type="ECO:0000256" key="5">
    <source>
        <dbReference type="ARBA" id="ARBA00038359"/>
    </source>
</evidence>
<keyword evidence="9" id="KW-1185">Reference proteome</keyword>
<proteinExistence type="inferred from homology"/>
<keyword evidence="4 6" id="KW-0472">Membrane</keyword>
<dbReference type="OrthoDB" id="444631at2759"/>